<dbReference type="EMBL" id="FWWY01000001">
    <property type="protein sequence ID" value="SMC04761.1"/>
    <property type="molecule type" value="Genomic_DNA"/>
</dbReference>
<evidence type="ECO:0000259" key="5">
    <source>
        <dbReference type="Pfam" id="PF00591"/>
    </source>
</evidence>
<dbReference type="Pfam" id="PF02885">
    <property type="entry name" value="Glycos_trans_3N"/>
    <property type="match status" value="1"/>
</dbReference>
<dbReference type="Gene3D" id="3.40.1030.10">
    <property type="entry name" value="Nucleoside phosphorylase/phosphoribosyltransferase catalytic domain"/>
    <property type="match status" value="1"/>
</dbReference>
<dbReference type="PANTHER" id="PTHR43285">
    <property type="entry name" value="ANTHRANILATE PHOSPHORIBOSYLTRANSFERASE"/>
    <property type="match status" value="1"/>
</dbReference>
<feature type="domain" description="Glycosyl transferase family 3 N-terminal" evidence="6">
    <location>
        <begin position="7"/>
        <end position="69"/>
    </location>
</feature>
<keyword evidence="8" id="KW-1185">Reference proteome</keyword>
<evidence type="ECO:0000313" key="7">
    <source>
        <dbReference type="EMBL" id="SMC04761.1"/>
    </source>
</evidence>
<evidence type="ECO:0000259" key="6">
    <source>
        <dbReference type="Pfam" id="PF02885"/>
    </source>
</evidence>
<name>A0A1W1WEM0_SULTA</name>
<organism evidence="7 8">
    <name type="scientific">Sulfobacillus thermosulfidooxidans (strain DSM 9293 / VKM B-1269 / AT-1)</name>
    <dbReference type="NCBI Taxonomy" id="929705"/>
    <lineage>
        <taxon>Bacteria</taxon>
        <taxon>Bacillati</taxon>
        <taxon>Bacillota</taxon>
        <taxon>Clostridia</taxon>
        <taxon>Eubacteriales</taxon>
        <taxon>Clostridiales Family XVII. Incertae Sedis</taxon>
        <taxon>Sulfobacillus</taxon>
    </lineage>
</organism>
<keyword evidence="4" id="KW-0057">Aromatic amino acid biosynthesis</keyword>
<accession>A0A1W1WEM0</accession>
<dbReference type="RefSeq" id="WP_084661331.1">
    <property type="nucleotide sequence ID" value="NZ_FWWY01000001.1"/>
</dbReference>
<protein>
    <submittedName>
        <fullName evidence="7">Anthranilate phosphoribosyltransferase</fullName>
    </submittedName>
</protein>
<dbReference type="PANTHER" id="PTHR43285:SF2">
    <property type="entry name" value="ANTHRANILATE PHOSPHORIBOSYLTRANSFERASE"/>
    <property type="match status" value="1"/>
</dbReference>
<dbReference type="SUPFAM" id="SSF52418">
    <property type="entry name" value="Nucleoside phosphorylase/phosphoribosyltransferase catalytic domain"/>
    <property type="match status" value="1"/>
</dbReference>
<reference evidence="8" key="1">
    <citation type="submission" date="2017-04" db="EMBL/GenBank/DDBJ databases">
        <authorList>
            <person name="Varghese N."/>
            <person name="Submissions S."/>
        </authorList>
    </citation>
    <scope>NUCLEOTIDE SEQUENCE [LARGE SCALE GENOMIC DNA]</scope>
    <source>
        <strain evidence="8">DSM 9293</strain>
    </source>
</reference>
<keyword evidence="3" id="KW-0028">Amino-acid biosynthesis</keyword>
<dbReference type="InterPro" id="IPR035902">
    <property type="entry name" value="Nuc_phospho_transferase"/>
</dbReference>
<dbReference type="AlphaFoldDB" id="A0A1W1WEM0"/>
<keyword evidence="2 7" id="KW-0808">Transferase</keyword>
<evidence type="ECO:0000313" key="8">
    <source>
        <dbReference type="Proteomes" id="UP000192660"/>
    </source>
</evidence>
<dbReference type="SUPFAM" id="SSF47648">
    <property type="entry name" value="Nucleoside phosphorylase/phosphoribosyltransferase N-terminal domain"/>
    <property type="match status" value="1"/>
</dbReference>
<evidence type="ECO:0000256" key="1">
    <source>
        <dbReference type="ARBA" id="ARBA00022676"/>
    </source>
</evidence>
<gene>
    <name evidence="7" type="ORF">SAMN00768000_1825</name>
</gene>
<proteinExistence type="predicted"/>
<dbReference type="OrthoDB" id="9806430at2"/>
<dbReference type="InterPro" id="IPR000312">
    <property type="entry name" value="Glycosyl_Trfase_fam3"/>
</dbReference>
<dbReference type="InterPro" id="IPR017459">
    <property type="entry name" value="Glycosyl_Trfase_fam3_N_dom"/>
</dbReference>
<dbReference type="Proteomes" id="UP000192660">
    <property type="component" value="Unassembled WGS sequence"/>
</dbReference>
<dbReference type="GO" id="GO:0005829">
    <property type="term" value="C:cytosol"/>
    <property type="evidence" value="ECO:0007669"/>
    <property type="project" value="TreeGrafter"/>
</dbReference>
<dbReference type="Gene3D" id="1.20.970.10">
    <property type="entry name" value="Transferase, Pyrimidine Nucleoside Phosphorylase, Chain C"/>
    <property type="match status" value="1"/>
</dbReference>
<sequence>MELQFSDLLKEVARGRKGSRDLTIEEAQLAARFIIENKATPAQIGAFLASERIKTESSEELFAFSDTLRLHLVPPIPIPWRIDPGLDTVGPFDGRQNSFFATIPATLIVRAAGVPILLHGVKSPLPPKKGTGLFDVLSALHLPLGSSANDIQCTYQQLGISFLDVEIVCPPLQRLRPIREELYFRTLFNTVEKTLNPANNARLIMGIFHLTQRRAILGLLSRLNYQEILIVQGVEGSEDLYVHRPSVLWKVTRDHTEEITINPVEIGLMPTINRMSLSPSEQAQAILHILAGDPHPLRDLVLYNAGVRLWFSRCTSNWQEGVELARHLLDTGQAKKIFQQWQAWRHYSD</sequence>
<evidence type="ECO:0000256" key="4">
    <source>
        <dbReference type="ARBA" id="ARBA00023141"/>
    </source>
</evidence>
<dbReference type="Pfam" id="PF00591">
    <property type="entry name" value="Glycos_transf_3"/>
    <property type="match status" value="1"/>
</dbReference>
<keyword evidence="1 7" id="KW-0328">Glycosyltransferase</keyword>
<feature type="domain" description="Glycosyl transferase family 3" evidence="5">
    <location>
        <begin position="93"/>
        <end position="334"/>
    </location>
</feature>
<dbReference type="GO" id="GO:0000162">
    <property type="term" value="P:L-tryptophan biosynthetic process"/>
    <property type="evidence" value="ECO:0007669"/>
    <property type="project" value="UniProtKB-KW"/>
</dbReference>
<dbReference type="GO" id="GO:0004048">
    <property type="term" value="F:anthranilate phosphoribosyltransferase activity"/>
    <property type="evidence" value="ECO:0007669"/>
    <property type="project" value="InterPro"/>
</dbReference>
<dbReference type="InterPro" id="IPR036320">
    <property type="entry name" value="Glycosyl_Trfase_fam3_N_dom_sf"/>
</dbReference>
<evidence type="ECO:0000256" key="2">
    <source>
        <dbReference type="ARBA" id="ARBA00022679"/>
    </source>
</evidence>
<dbReference type="InterPro" id="IPR005940">
    <property type="entry name" value="Anthranilate_Pribosyl_Tfrase"/>
</dbReference>
<evidence type="ECO:0000256" key="3">
    <source>
        <dbReference type="ARBA" id="ARBA00022822"/>
    </source>
</evidence>
<keyword evidence="3" id="KW-0822">Tryptophan biosynthesis</keyword>
<dbReference type="STRING" id="28034.BFX07_01805"/>